<reference evidence="5 6" key="1">
    <citation type="submission" date="2024-01" db="EMBL/GenBank/DDBJ databases">
        <title>The genomes of 5 underutilized Papilionoideae crops provide insights into root nodulation and disease resistance.</title>
        <authorList>
            <person name="Yuan L."/>
        </authorList>
    </citation>
    <scope>NUCLEOTIDE SEQUENCE [LARGE SCALE GENOMIC DNA]</scope>
    <source>
        <strain evidence="5">LY-2023</strain>
        <tissue evidence="5">Leaf</tissue>
    </source>
</reference>
<dbReference type="InterPro" id="IPR044861">
    <property type="entry name" value="IPNS-like_FE2OG_OXY"/>
</dbReference>
<name>A0AAN9PT11_CLITE</name>
<comment type="caution">
    <text evidence="5">The sequence shown here is derived from an EMBL/GenBank/DDBJ whole genome shotgun (WGS) entry which is preliminary data.</text>
</comment>
<dbReference type="Proteomes" id="UP001359559">
    <property type="component" value="Unassembled WGS sequence"/>
</dbReference>
<evidence type="ECO:0000256" key="3">
    <source>
        <dbReference type="ARBA" id="ARBA00023004"/>
    </source>
</evidence>
<evidence type="ECO:0000256" key="1">
    <source>
        <dbReference type="ARBA" id="ARBA00022723"/>
    </source>
</evidence>
<evidence type="ECO:0000313" key="5">
    <source>
        <dbReference type="EMBL" id="KAK7311030.1"/>
    </source>
</evidence>
<accession>A0AAN9PT11</accession>
<feature type="domain" description="Fe2OG dioxygenase" evidence="4">
    <location>
        <begin position="1"/>
        <end position="102"/>
    </location>
</feature>
<dbReference type="AlphaFoldDB" id="A0AAN9PT11"/>
<dbReference type="GO" id="GO:0031418">
    <property type="term" value="F:L-ascorbic acid binding"/>
    <property type="evidence" value="ECO:0007669"/>
    <property type="project" value="UniProtKB-KW"/>
</dbReference>
<dbReference type="InterPro" id="IPR027443">
    <property type="entry name" value="IPNS-like_sf"/>
</dbReference>
<evidence type="ECO:0000313" key="6">
    <source>
        <dbReference type="Proteomes" id="UP001359559"/>
    </source>
</evidence>
<dbReference type="GO" id="GO:0046872">
    <property type="term" value="F:metal ion binding"/>
    <property type="evidence" value="ECO:0007669"/>
    <property type="project" value="UniProtKB-KW"/>
</dbReference>
<keyword evidence="2" id="KW-0847">Vitamin C</keyword>
<dbReference type="InterPro" id="IPR050295">
    <property type="entry name" value="Plant_2OG-oxidoreductases"/>
</dbReference>
<dbReference type="PROSITE" id="PS51471">
    <property type="entry name" value="FE2OG_OXY"/>
    <property type="match status" value="1"/>
</dbReference>
<dbReference type="SUPFAM" id="SSF51197">
    <property type="entry name" value="Clavaminate synthase-like"/>
    <property type="match status" value="1"/>
</dbReference>
<sequence length="153" mass="17328">MMDHLLRSMARSLNLEEDLVLGVKPDTDRSGITVLLQDKEVEGLQVLVDDKWINDPTIPEALVVNLGDQMQIMSNGVFKSILHRVVTNTEKLRMSVAMFNEPEAENEIGPVESLVDETRPRLYRNVKLCCYLLYKVLKTEACEKHTGLKGLFA</sequence>
<dbReference type="Gene3D" id="2.60.120.330">
    <property type="entry name" value="B-lactam Antibiotic, Isopenicillin N Synthase, Chain"/>
    <property type="match status" value="1"/>
</dbReference>
<organism evidence="5 6">
    <name type="scientific">Clitoria ternatea</name>
    <name type="common">Butterfly pea</name>
    <dbReference type="NCBI Taxonomy" id="43366"/>
    <lineage>
        <taxon>Eukaryota</taxon>
        <taxon>Viridiplantae</taxon>
        <taxon>Streptophyta</taxon>
        <taxon>Embryophyta</taxon>
        <taxon>Tracheophyta</taxon>
        <taxon>Spermatophyta</taxon>
        <taxon>Magnoliopsida</taxon>
        <taxon>eudicotyledons</taxon>
        <taxon>Gunneridae</taxon>
        <taxon>Pentapetalae</taxon>
        <taxon>rosids</taxon>
        <taxon>fabids</taxon>
        <taxon>Fabales</taxon>
        <taxon>Fabaceae</taxon>
        <taxon>Papilionoideae</taxon>
        <taxon>50 kb inversion clade</taxon>
        <taxon>NPAAA clade</taxon>
        <taxon>indigoferoid/millettioid clade</taxon>
        <taxon>Phaseoleae</taxon>
        <taxon>Clitoria</taxon>
    </lineage>
</organism>
<dbReference type="EMBL" id="JAYKXN010000002">
    <property type="protein sequence ID" value="KAK7311030.1"/>
    <property type="molecule type" value="Genomic_DNA"/>
</dbReference>
<gene>
    <name evidence="5" type="ORF">RJT34_08894</name>
</gene>
<keyword evidence="1" id="KW-0479">Metal-binding</keyword>
<evidence type="ECO:0000256" key="2">
    <source>
        <dbReference type="ARBA" id="ARBA00022896"/>
    </source>
</evidence>
<dbReference type="InterPro" id="IPR005123">
    <property type="entry name" value="Oxoglu/Fe-dep_dioxygenase_dom"/>
</dbReference>
<keyword evidence="3" id="KW-0408">Iron</keyword>
<evidence type="ECO:0000259" key="4">
    <source>
        <dbReference type="PROSITE" id="PS51471"/>
    </source>
</evidence>
<dbReference type="Pfam" id="PF03171">
    <property type="entry name" value="2OG-FeII_Oxy"/>
    <property type="match status" value="1"/>
</dbReference>
<keyword evidence="6" id="KW-1185">Reference proteome</keyword>
<proteinExistence type="predicted"/>
<protein>
    <recommendedName>
        <fullName evidence="4">Fe2OG dioxygenase domain-containing protein</fullName>
    </recommendedName>
</protein>
<dbReference type="PANTHER" id="PTHR47991">
    <property type="entry name" value="OXOGLUTARATE/IRON-DEPENDENT DIOXYGENASE"/>
    <property type="match status" value="1"/>
</dbReference>